<protein>
    <recommendedName>
        <fullName evidence="4">Ice-binding protein C-terminal domain-containing protein</fullName>
    </recommendedName>
</protein>
<evidence type="ECO:0000313" key="5">
    <source>
        <dbReference type="EMBL" id="MBB5199114.1"/>
    </source>
</evidence>
<name>A0A840RQW9_9BURK</name>
<dbReference type="InterPro" id="IPR013424">
    <property type="entry name" value="Ice-binding_C"/>
</dbReference>
<dbReference type="NCBIfam" id="TIGR02595">
    <property type="entry name" value="PEP_CTERM"/>
    <property type="match status" value="1"/>
</dbReference>
<keyword evidence="6" id="KW-1185">Reference proteome</keyword>
<sequence>MKTIKLALPLFILLAYTPAHSQTATTATMFDLNADSLTVFANTYASQGANSIVYGNVLSGDVATVGAAGTVYGNEVSVGANTAGGAASKVTGNIWSGGVLTTGQSSITGGSLKSSGAGTIGDSANVSGNMTSGGVTTVGANAVLKGNLLSGGTATVSASGTVLGTIGATGLITAPSYTGTKTTLASSPIVPSDFKASIQNTVTSTAAQVTTAQTAFEKMGGGTLLTPTLVTSGSLTPGVYSAASLSTTAGTTLTLDGGGKANQFWVFNIADILAFGGTTNIVLSNPGVGDSVIWNVSNGYASLGDGAHVIGTILARTYISVGANAVVTRADTASCGGVFSATSYVEAGDTAKIGGSGCSGTGINAHFGIDGGTAVHLSAVTSPVPEPGTSGMLLGGLALIGCMVRARKLS</sequence>
<evidence type="ECO:0000256" key="2">
    <source>
        <dbReference type="ARBA" id="ARBA00022729"/>
    </source>
</evidence>
<feature type="domain" description="Ice-binding protein C-terminal" evidence="4">
    <location>
        <begin position="383"/>
        <end position="408"/>
    </location>
</feature>
<organism evidence="5 6">
    <name type="scientific">Glaciimonas immobilis</name>
    <dbReference type="NCBI Taxonomy" id="728004"/>
    <lineage>
        <taxon>Bacteria</taxon>
        <taxon>Pseudomonadati</taxon>
        <taxon>Pseudomonadota</taxon>
        <taxon>Betaproteobacteria</taxon>
        <taxon>Burkholderiales</taxon>
        <taxon>Oxalobacteraceae</taxon>
        <taxon>Glaciimonas</taxon>
    </lineage>
</organism>
<comment type="caution">
    <text evidence="5">The sequence shown here is derived from an EMBL/GenBank/DDBJ whole genome shotgun (WGS) entry which is preliminary data.</text>
</comment>
<gene>
    <name evidence="5" type="ORF">HNR39_000941</name>
</gene>
<dbReference type="AlphaFoldDB" id="A0A840RQW9"/>
<comment type="similarity">
    <text evidence="1">Belongs to the ice-binding protein family.</text>
</comment>
<feature type="chain" id="PRO_5032721110" description="Ice-binding protein C-terminal domain-containing protein" evidence="3">
    <location>
        <begin position="22"/>
        <end position="410"/>
    </location>
</feature>
<evidence type="ECO:0000256" key="1">
    <source>
        <dbReference type="ARBA" id="ARBA00005445"/>
    </source>
</evidence>
<keyword evidence="2 3" id="KW-0732">Signal</keyword>
<evidence type="ECO:0000256" key="3">
    <source>
        <dbReference type="SAM" id="SignalP"/>
    </source>
</evidence>
<reference evidence="5 6" key="1">
    <citation type="submission" date="2020-08" db="EMBL/GenBank/DDBJ databases">
        <title>Genomic Encyclopedia of Type Strains, Phase IV (KMG-IV): sequencing the most valuable type-strain genomes for metagenomic binning, comparative biology and taxonomic classification.</title>
        <authorList>
            <person name="Goeker M."/>
        </authorList>
    </citation>
    <scope>NUCLEOTIDE SEQUENCE [LARGE SCALE GENOMIC DNA]</scope>
    <source>
        <strain evidence="5 6">DSM 23240</strain>
    </source>
</reference>
<dbReference type="Proteomes" id="UP000571084">
    <property type="component" value="Unassembled WGS sequence"/>
</dbReference>
<dbReference type="Pfam" id="PF11999">
    <property type="entry name" value="Ice_binding"/>
    <property type="match status" value="1"/>
</dbReference>
<dbReference type="InterPro" id="IPR021884">
    <property type="entry name" value="Ice-bd_prot"/>
</dbReference>
<accession>A0A840RQW9</accession>
<feature type="signal peptide" evidence="3">
    <location>
        <begin position="1"/>
        <end position="21"/>
    </location>
</feature>
<dbReference type="RefSeq" id="WP_168055574.1">
    <property type="nucleotide sequence ID" value="NZ_JAAOZT010000006.1"/>
</dbReference>
<evidence type="ECO:0000313" key="6">
    <source>
        <dbReference type="Proteomes" id="UP000571084"/>
    </source>
</evidence>
<dbReference type="EMBL" id="JACHHQ010000002">
    <property type="protein sequence ID" value="MBB5199114.1"/>
    <property type="molecule type" value="Genomic_DNA"/>
</dbReference>
<proteinExistence type="inferred from homology"/>
<evidence type="ECO:0000259" key="4">
    <source>
        <dbReference type="Pfam" id="PF07589"/>
    </source>
</evidence>
<dbReference type="Pfam" id="PF07589">
    <property type="entry name" value="PEP-CTERM"/>
    <property type="match status" value="1"/>
</dbReference>